<dbReference type="SUPFAM" id="SSF54197">
    <property type="entry name" value="HIT-like"/>
    <property type="match status" value="2"/>
</dbReference>
<protein>
    <recommendedName>
        <fullName evidence="1">Galactose-1-phosphate uridylyltransferase</fullName>
        <ecNumber evidence="1">2.7.7.12</ecNumber>
    </recommendedName>
</protein>
<dbReference type="GO" id="GO:0008108">
    <property type="term" value="F:UDP-glucose:hexose-1-phosphate uridylyltransferase activity"/>
    <property type="evidence" value="ECO:0007669"/>
    <property type="project" value="UniProtKB-UniRule"/>
</dbReference>
<feature type="active site" description="Tele-UMP-histidine intermediate" evidence="2">
    <location>
        <position position="168"/>
    </location>
</feature>
<dbReference type="Gene3D" id="3.30.428.10">
    <property type="entry name" value="HIT-like"/>
    <property type="match status" value="2"/>
</dbReference>
<dbReference type="NCBIfam" id="TIGR00209">
    <property type="entry name" value="galT_1"/>
    <property type="match status" value="1"/>
</dbReference>
<reference evidence="4" key="1">
    <citation type="journal article" date="2020" name="mSystems">
        <title>Genome- and Community-Level Interaction Insights into Carbon Utilization and Element Cycling Functions of Hydrothermarchaeota in Hydrothermal Sediment.</title>
        <authorList>
            <person name="Zhou Z."/>
            <person name="Liu Y."/>
            <person name="Xu W."/>
            <person name="Pan J."/>
            <person name="Luo Z.H."/>
            <person name="Li M."/>
        </authorList>
    </citation>
    <scope>NUCLEOTIDE SEQUENCE [LARGE SCALE GENOMIC DNA]</scope>
    <source>
        <strain evidence="4">SpSt-1257</strain>
    </source>
</reference>
<feature type="domain" description="DUF4921" evidence="3">
    <location>
        <begin position="132"/>
        <end position="335"/>
    </location>
</feature>
<sequence>MSEIRYNFLKDTYTIISVERSKRPHDFTISIYEEETTDISKCPFEYGNEDKTPPEIFSIRPDGSLPNTPGWLVRVFPNKYPALRIENQPIYEGYHMFDKIGGFGAHEVIVETPDHFKHIHDFEDKDFINMFIAFRERIKSLYQDLRIKYVHVFKNHGKEAGKSLVHSHSQLIALPIIPKQQLTMIKQTKKYYQQKGRCYLCDEIKTEINLAERIIYENEDFVSYCPYASLYPFEVKIAPKFHSHDFTTITDEKLKTLADVLKFTVRKLHKTLINPPFNMILHTAPPYREDYIDKTIYEHLDKHFHWHIDILPRITTLAGFELGTDYYINPTMPEEAARFLREVV</sequence>
<dbReference type="EC" id="2.7.7.12" evidence="1"/>
<organism evidence="4">
    <name type="scientific">Sulfurihydrogenibium azorense</name>
    <dbReference type="NCBI Taxonomy" id="309806"/>
    <lineage>
        <taxon>Bacteria</taxon>
        <taxon>Pseudomonadati</taxon>
        <taxon>Aquificota</taxon>
        <taxon>Aquificia</taxon>
        <taxon>Aquificales</taxon>
        <taxon>Hydrogenothermaceae</taxon>
        <taxon>Sulfurihydrogenibium</taxon>
    </lineage>
</organism>
<dbReference type="PANTHER" id="PTHR42763:SF2">
    <property type="entry name" value="ADP-GLUCOSE PHOSPHORYLASE"/>
    <property type="match status" value="1"/>
</dbReference>
<evidence type="ECO:0000256" key="2">
    <source>
        <dbReference type="PIRSR" id="PIRSR000808-1"/>
    </source>
</evidence>
<dbReference type="Pfam" id="PF16268">
    <property type="entry name" value="DUF4921"/>
    <property type="match status" value="1"/>
</dbReference>
<dbReference type="Proteomes" id="UP000885621">
    <property type="component" value="Unassembled WGS sequence"/>
</dbReference>
<evidence type="ECO:0000259" key="3">
    <source>
        <dbReference type="Pfam" id="PF16268"/>
    </source>
</evidence>
<keyword evidence="4" id="KW-0808">Transferase</keyword>
<dbReference type="EMBL" id="DSFC01000082">
    <property type="protein sequence ID" value="HEV09054.1"/>
    <property type="molecule type" value="Genomic_DNA"/>
</dbReference>
<proteinExistence type="predicted"/>
<dbReference type="GO" id="GO:0006012">
    <property type="term" value="P:galactose metabolic process"/>
    <property type="evidence" value="ECO:0007669"/>
    <property type="project" value="UniProtKB-UniRule"/>
</dbReference>
<dbReference type="InterPro" id="IPR032576">
    <property type="entry name" value="DUF4921"/>
</dbReference>
<dbReference type="PIRSF" id="PIRSF000808">
    <property type="entry name" value="GalT"/>
    <property type="match status" value="1"/>
</dbReference>
<gene>
    <name evidence="4" type="primary">galT</name>
    <name evidence="4" type="ORF">ENO34_01490</name>
</gene>
<dbReference type="InterPro" id="IPR001937">
    <property type="entry name" value="GalP_UDPtransf1"/>
</dbReference>
<evidence type="ECO:0000313" key="4">
    <source>
        <dbReference type="EMBL" id="HEV09054.1"/>
    </source>
</evidence>
<dbReference type="InterPro" id="IPR036265">
    <property type="entry name" value="HIT-like_sf"/>
</dbReference>
<name>A0A831YCP2_9AQUI</name>
<dbReference type="PANTHER" id="PTHR42763">
    <property type="entry name" value="ADP-GLUCOSE PHOSPHORYLASE"/>
    <property type="match status" value="1"/>
</dbReference>
<dbReference type="GO" id="GO:0008270">
    <property type="term" value="F:zinc ion binding"/>
    <property type="evidence" value="ECO:0007669"/>
    <property type="project" value="InterPro"/>
</dbReference>
<dbReference type="AlphaFoldDB" id="A0A831YCP2"/>
<evidence type="ECO:0000256" key="1">
    <source>
        <dbReference type="NCBIfam" id="TIGR00209"/>
    </source>
</evidence>
<comment type="caution">
    <text evidence="4">The sequence shown here is derived from an EMBL/GenBank/DDBJ whole genome shotgun (WGS) entry which is preliminary data.</text>
</comment>
<keyword evidence="4" id="KW-0548">Nucleotidyltransferase</keyword>
<accession>A0A831YCP2</accession>
<dbReference type="InterPro" id="IPR053177">
    <property type="entry name" value="ADP-glucose_phosphorylase"/>
</dbReference>